<feature type="chain" id="PRO_5015962726" evidence="1">
    <location>
        <begin position="22"/>
        <end position="137"/>
    </location>
</feature>
<dbReference type="CDD" id="cd00158">
    <property type="entry name" value="RHOD"/>
    <property type="match status" value="1"/>
</dbReference>
<dbReference type="PROSITE" id="PS50206">
    <property type="entry name" value="RHODANESE_3"/>
    <property type="match status" value="1"/>
</dbReference>
<gene>
    <name evidence="3" type="ORF">LY56_02857</name>
</gene>
<keyword evidence="3" id="KW-0808">Transferase</keyword>
<evidence type="ECO:0000313" key="4">
    <source>
        <dbReference type="Proteomes" id="UP000249364"/>
    </source>
</evidence>
<dbReference type="Gene3D" id="3.40.250.10">
    <property type="entry name" value="Rhodanese-like domain"/>
    <property type="match status" value="1"/>
</dbReference>
<dbReference type="PANTHER" id="PTHR43031:SF16">
    <property type="entry name" value="OXIDOREDUCTASE"/>
    <property type="match status" value="1"/>
</dbReference>
<evidence type="ECO:0000256" key="1">
    <source>
        <dbReference type="SAM" id="SignalP"/>
    </source>
</evidence>
<accession>A0A2W7QLL2</accession>
<dbReference type="InterPro" id="IPR001763">
    <property type="entry name" value="Rhodanese-like_dom"/>
</dbReference>
<feature type="signal peptide" evidence="1">
    <location>
        <begin position="1"/>
        <end position="21"/>
    </location>
</feature>
<dbReference type="Pfam" id="PF00581">
    <property type="entry name" value="Rhodanese"/>
    <property type="match status" value="1"/>
</dbReference>
<proteinExistence type="predicted"/>
<reference evidence="3 4" key="1">
    <citation type="submission" date="2018-06" db="EMBL/GenBank/DDBJ databases">
        <title>Genomic Encyclopedia of Archaeal and Bacterial Type Strains, Phase II (KMG-II): from individual species to whole genera.</title>
        <authorList>
            <person name="Goeker M."/>
        </authorList>
    </citation>
    <scope>NUCLEOTIDE SEQUENCE [LARGE SCALE GENOMIC DNA]</scope>
    <source>
        <strain evidence="3 4">DSM 13087</strain>
    </source>
</reference>
<dbReference type="RefSeq" id="WP_071469201.1">
    <property type="nucleotide sequence ID" value="NZ_MEHT01000010.1"/>
</dbReference>
<dbReference type="EMBL" id="QKZQ01000015">
    <property type="protein sequence ID" value="PZX39325.1"/>
    <property type="molecule type" value="Genomic_DNA"/>
</dbReference>
<organism evidence="3 4">
    <name type="scientific">Roseinatronobacter thiooxidans</name>
    <dbReference type="NCBI Taxonomy" id="121821"/>
    <lineage>
        <taxon>Bacteria</taxon>
        <taxon>Pseudomonadati</taxon>
        <taxon>Pseudomonadota</taxon>
        <taxon>Alphaproteobacteria</taxon>
        <taxon>Rhodobacterales</taxon>
        <taxon>Paracoccaceae</taxon>
        <taxon>Roseinatronobacter</taxon>
    </lineage>
</organism>
<dbReference type="STRING" id="121821.GCA_001870675_00338"/>
<feature type="domain" description="Rhodanese" evidence="2">
    <location>
        <begin position="51"/>
        <end position="135"/>
    </location>
</feature>
<sequence length="137" mass="14741">MRAFLATCLTAGLVLASPVRANDLADEISAYLDFASYTEGVIMVEQLTPDILPDVTFVDTRNAGEFAEDGIEGAVHIEWREIVDRLDELPSRGMVVVYCNTAVLSTQAMLVARLLGRANVLVLQGGLAAWTAEQGQG</sequence>
<dbReference type="SUPFAM" id="SSF52821">
    <property type="entry name" value="Rhodanese/Cell cycle control phosphatase"/>
    <property type="match status" value="1"/>
</dbReference>
<dbReference type="PANTHER" id="PTHR43031">
    <property type="entry name" value="FAD-DEPENDENT OXIDOREDUCTASE"/>
    <property type="match status" value="1"/>
</dbReference>
<dbReference type="SMART" id="SM00450">
    <property type="entry name" value="RHOD"/>
    <property type="match status" value="1"/>
</dbReference>
<dbReference type="Proteomes" id="UP000249364">
    <property type="component" value="Unassembled WGS sequence"/>
</dbReference>
<comment type="caution">
    <text evidence="3">The sequence shown here is derived from an EMBL/GenBank/DDBJ whole genome shotgun (WGS) entry which is preliminary data.</text>
</comment>
<protein>
    <submittedName>
        <fullName evidence="3">Rhodanese-related sulfurtransferase</fullName>
    </submittedName>
</protein>
<evidence type="ECO:0000259" key="2">
    <source>
        <dbReference type="PROSITE" id="PS50206"/>
    </source>
</evidence>
<evidence type="ECO:0000313" key="3">
    <source>
        <dbReference type="EMBL" id="PZX39325.1"/>
    </source>
</evidence>
<dbReference type="InterPro" id="IPR036873">
    <property type="entry name" value="Rhodanese-like_dom_sf"/>
</dbReference>
<dbReference type="AlphaFoldDB" id="A0A2W7QLL2"/>
<dbReference type="GO" id="GO:0016740">
    <property type="term" value="F:transferase activity"/>
    <property type="evidence" value="ECO:0007669"/>
    <property type="project" value="UniProtKB-KW"/>
</dbReference>
<keyword evidence="4" id="KW-1185">Reference proteome</keyword>
<name>A0A2W7QLL2_9RHOB</name>
<keyword evidence="1" id="KW-0732">Signal</keyword>
<dbReference type="InterPro" id="IPR050229">
    <property type="entry name" value="GlpE_sulfurtransferase"/>
</dbReference>